<proteinExistence type="predicted"/>
<evidence type="ECO:0000313" key="3">
    <source>
        <dbReference type="Proteomes" id="UP000499080"/>
    </source>
</evidence>
<reference evidence="2 3" key="1">
    <citation type="journal article" date="2019" name="Sci. Rep.">
        <title>Orb-weaving spider Araneus ventricosus genome elucidates the spidroin gene catalogue.</title>
        <authorList>
            <person name="Kono N."/>
            <person name="Nakamura H."/>
            <person name="Ohtoshi R."/>
            <person name="Moran D.A.P."/>
            <person name="Shinohara A."/>
            <person name="Yoshida Y."/>
            <person name="Fujiwara M."/>
            <person name="Mori M."/>
            <person name="Tomita M."/>
            <person name="Arakawa K."/>
        </authorList>
    </citation>
    <scope>NUCLEOTIDE SEQUENCE [LARGE SCALE GENOMIC DNA]</scope>
</reference>
<sequence>MAKLPSHLNSPKQHKYLPELRKQRGTFEKSWVCPAFVFKQSHNAFPLPERSPTHGNFQPLSFKSDQRGTLPKQHHAACRQEDPIFPLPTGGETAREMEMRWRIDLTIR</sequence>
<protein>
    <submittedName>
        <fullName evidence="2">Uncharacterized protein</fullName>
    </submittedName>
</protein>
<feature type="region of interest" description="Disordered" evidence="1">
    <location>
        <begin position="47"/>
        <end position="77"/>
    </location>
</feature>
<evidence type="ECO:0000313" key="2">
    <source>
        <dbReference type="EMBL" id="GBM02298.1"/>
    </source>
</evidence>
<keyword evidence="3" id="KW-1185">Reference proteome</keyword>
<feature type="compositionally biased region" description="Polar residues" evidence="1">
    <location>
        <begin position="53"/>
        <end position="63"/>
    </location>
</feature>
<gene>
    <name evidence="2" type="ORF">AVEN_108836_1</name>
</gene>
<dbReference type="AlphaFoldDB" id="A0A4Y2CER4"/>
<evidence type="ECO:0000256" key="1">
    <source>
        <dbReference type="SAM" id="MobiDB-lite"/>
    </source>
</evidence>
<comment type="caution">
    <text evidence="2">The sequence shown here is derived from an EMBL/GenBank/DDBJ whole genome shotgun (WGS) entry which is preliminary data.</text>
</comment>
<name>A0A4Y2CER4_ARAVE</name>
<dbReference type="Proteomes" id="UP000499080">
    <property type="component" value="Unassembled WGS sequence"/>
</dbReference>
<organism evidence="2 3">
    <name type="scientific">Araneus ventricosus</name>
    <name type="common">Orbweaver spider</name>
    <name type="synonym">Epeira ventricosa</name>
    <dbReference type="NCBI Taxonomy" id="182803"/>
    <lineage>
        <taxon>Eukaryota</taxon>
        <taxon>Metazoa</taxon>
        <taxon>Ecdysozoa</taxon>
        <taxon>Arthropoda</taxon>
        <taxon>Chelicerata</taxon>
        <taxon>Arachnida</taxon>
        <taxon>Araneae</taxon>
        <taxon>Araneomorphae</taxon>
        <taxon>Entelegynae</taxon>
        <taxon>Araneoidea</taxon>
        <taxon>Araneidae</taxon>
        <taxon>Araneus</taxon>
    </lineage>
</organism>
<accession>A0A4Y2CER4</accession>
<dbReference type="EMBL" id="BGPR01000178">
    <property type="protein sequence ID" value="GBM02298.1"/>
    <property type="molecule type" value="Genomic_DNA"/>
</dbReference>